<evidence type="ECO:0000313" key="1">
    <source>
        <dbReference type="EMBL" id="GAJ18209.1"/>
    </source>
</evidence>
<protein>
    <submittedName>
        <fullName evidence="1">Uncharacterized protein</fullName>
    </submittedName>
</protein>
<name>X1UL02_9ZZZZ</name>
<dbReference type="EMBL" id="BARW01039134">
    <property type="protein sequence ID" value="GAJ18209.1"/>
    <property type="molecule type" value="Genomic_DNA"/>
</dbReference>
<sequence length="95" mass="11139">MSDYKKLKVWENKLQGARCEVQVTSKEIKYQERYRLRVAKTVCRSTSHPVCRSGKMQGKDKTKIKSLEIEIKKYKNLPKKIQIINLESILKNVKG</sequence>
<gene>
    <name evidence="1" type="ORF">S12H4_59751</name>
</gene>
<comment type="caution">
    <text evidence="1">The sequence shown here is derived from an EMBL/GenBank/DDBJ whole genome shotgun (WGS) entry which is preliminary data.</text>
</comment>
<organism evidence="1">
    <name type="scientific">marine sediment metagenome</name>
    <dbReference type="NCBI Taxonomy" id="412755"/>
    <lineage>
        <taxon>unclassified sequences</taxon>
        <taxon>metagenomes</taxon>
        <taxon>ecological metagenomes</taxon>
    </lineage>
</organism>
<dbReference type="AlphaFoldDB" id="X1UL02"/>
<reference evidence="1" key="1">
    <citation type="journal article" date="2014" name="Front. Microbiol.">
        <title>High frequency of phylogenetically diverse reductive dehalogenase-homologous genes in deep subseafloor sedimentary metagenomes.</title>
        <authorList>
            <person name="Kawai M."/>
            <person name="Futagami T."/>
            <person name="Toyoda A."/>
            <person name="Takaki Y."/>
            <person name="Nishi S."/>
            <person name="Hori S."/>
            <person name="Arai W."/>
            <person name="Tsubouchi T."/>
            <person name="Morono Y."/>
            <person name="Uchiyama I."/>
            <person name="Ito T."/>
            <person name="Fujiyama A."/>
            <person name="Inagaki F."/>
            <person name="Takami H."/>
        </authorList>
    </citation>
    <scope>NUCLEOTIDE SEQUENCE</scope>
    <source>
        <strain evidence="1">Expedition CK06-06</strain>
    </source>
</reference>
<proteinExistence type="predicted"/>
<accession>X1UL02</accession>